<dbReference type="Proteomes" id="UP000190989">
    <property type="component" value="Unassembled WGS sequence"/>
</dbReference>
<dbReference type="PANTHER" id="PTHR43968">
    <property type="match status" value="1"/>
</dbReference>
<proteinExistence type="predicted"/>
<dbReference type="Pfam" id="PF00043">
    <property type="entry name" value="GST_C"/>
    <property type="match status" value="1"/>
</dbReference>
<dbReference type="SFLD" id="SFLDG00358">
    <property type="entry name" value="Main_(cytGST)"/>
    <property type="match status" value="1"/>
</dbReference>
<evidence type="ECO:0000259" key="1">
    <source>
        <dbReference type="PROSITE" id="PS50404"/>
    </source>
</evidence>
<dbReference type="InterPro" id="IPR010987">
    <property type="entry name" value="Glutathione-S-Trfase_C-like"/>
</dbReference>
<evidence type="ECO:0000313" key="3">
    <source>
        <dbReference type="EMBL" id="SLK07907.1"/>
    </source>
</evidence>
<reference evidence="4" key="1">
    <citation type="submission" date="2017-02" db="EMBL/GenBank/DDBJ databases">
        <authorList>
            <person name="Varghese N."/>
            <person name="Submissions S."/>
        </authorList>
    </citation>
    <scope>NUCLEOTIDE SEQUENCE [LARGE SCALE GENOMIC DNA]</scope>
    <source>
        <strain evidence="4">SM117</strain>
    </source>
</reference>
<dbReference type="InterPro" id="IPR050983">
    <property type="entry name" value="GST_Omega/HSP26"/>
</dbReference>
<keyword evidence="4" id="KW-1185">Reference proteome</keyword>
<dbReference type="Gene3D" id="1.20.1050.10">
    <property type="match status" value="1"/>
</dbReference>
<dbReference type="EMBL" id="FVZE01000007">
    <property type="protein sequence ID" value="SLK07907.1"/>
    <property type="molecule type" value="Genomic_DNA"/>
</dbReference>
<dbReference type="SUPFAM" id="SSF52833">
    <property type="entry name" value="Thioredoxin-like"/>
    <property type="match status" value="1"/>
</dbReference>
<sequence>MTVVLYHTSGAVCPQKVRIALFEKGVTWEGRECSGPALRDPDYLRLNPNGVVPTLVHGDRVLIESRIISEYIDEAFPGPALLPADPADRHLARLWSKQIDDAYHLYLFILTFPSVAAEIYRAMPDAVRATAMPGLRNPVKRRISVELLDDGLASPWVAEAMRQFRRLVDEMEQALSRTEYLAGEAYTLADADYTTYIARLSDLGLAALWDERPALQRWWEAVQARPSFADAILRWRSAEEQAGYHRAATMFRNQFPQIPS</sequence>
<dbReference type="InterPro" id="IPR004046">
    <property type="entry name" value="GST_C"/>
</dbReference>
<dbReference type="GO" id="GO:0005737">
    <property type="term" value="C:cytoplasm"/>
    <property type="evidence" value="ECO:0007669"/>
    <property type="project" value="TreeGrafter"/>
</dbReference>
<dbReference type="SUPFAM" id="SSF47616">
    <property type="entry name" value="GST C-terminal domain-like"/>
    <property type="match status" value="1"/>
</dbReference>
<feature type="domain" description="GST N-terminal" evidence="1">
    <location>
        <begin position="1"/>
        <end position="80"/>
    </location>
</feature>
<dbReference type="GO" id="GO:0016740">
    <property type="term" value="F:transferase activity"/>
    <property type="evidence" value="ECO:0007669"/>
    <property type="project" value="UniProtKB-KW"/>
</dbReference>
<protein>
    <submittedName>
        <fullName evidence="3">Glutathione S-transferase</fullName>
    </submittedName>
</protein>
<dbReference type="InterPro" id="IPR036249">
    <property type="entry name" value="Thioredoxin-like_sf"/>
</dbReference>
<gene>
    <name evidence="3" type="ORF">SAMN06295987_10783</name>
</gene>
<dbReference type="InterPro" id="IPR004045">
    <property type="entry name" value="Glutathione_S-Trfase_N"/>
</dbReference>
<dbReference type="PROSITE" id="PS50404">
    <property type="entry name" value="GST_NTER"/>
    <property type="match status" value="1"/>
</dbReference>
<dbReference type="PROSITE" id="PS50405">
    <property type="entry name" value="GST_CTER"/>
    <property type="match status" value="1"/>
</dbReference>
<dbReference type="InterPro" id="IPR036282">
    <property type="entry name" value="Glutathione-S-Trfase_C_sf"/>
</dbReference>
<dbReference type="Pfam" id="PF13417">
    <property type="entry name" value="GST_N_3"/>
    <property type="match status" value="1"/>
</dbReference>
<organism evidence="3 4">
    <name type="scientific">Novosphingobium mathurense</name>
    <dbReference type="NCBI Taxonomy" id="428990"/>
    <lineage>
        <taxon>Bacteria</taxon>
        <taxon>Pseudomonadati</taxon>
        <taxon>Pseudomonadota</taxon>
        <taxon>Alphaproteobacteria</taxon>
        <taxon>Sphingomonadales</taxon>
        <taxon>Sphingomonadaceae</taxon>
        <taxon>Novosphingobium</taxon>
    </lineage>
</organism>
<dbReference type="Gene3D" id="3.40.30.10">
    <property type="entry name" value="Glutaredoxin"/>
    <property type="match status" value="1"/>
</dbReference>
<dbReference type="SFLD" id="SFLDS00019">
    <property type="entry name" value="Glutathione_Transferase_(cytos"/>
    <property type="match status" value="1"/>
</dbReference>
<dbReference type="STRING" id="428990.SAMN06295987_10783"/>
<evidence type="ECO:0000259" key="2">
    <source>
        <dbReference type="PROSITE" id="PS50405"/>
    </source>
</evidence>
<dbReference type="CDD" id="cd00570">
    <property type="entry name" value="GST_N_family"/>
    <property type="match status" value="1"/>
</dbReference>
<keyword evidence="3" id="KW-0808">Transferase</keyword>
<dbReference type="RefSeq" id="WP_079731439.1">
    <property type="nucleotide sequence ID" value="NZ_FVZE01000007.1"/>
</dbReference>
<accession>A0A1U6IIT4</accession>
<dbReference type="PANTHER" id="PTHR43968:SF6">
    <property type="entry name" value="GLUTATHIONE S-TRANSFERASE OMEGA"/>
    <property type="match status" value="1"/>
</dbReference>
<name>A0A1U6IIT4_9SPHN</name>
<dbReference type="InterPro" id="IPR040079">
    <property type="entry name" value="Glutathione_S-Trfase"/>
</dbReference>
<evidence type="ECO:0000313" key="4">
    <source>
        <dbReference type="Proteomes" id="UP000190989"/>
    </source>
</evidence>
<dbReference type="AlphaFoldDB" id="A0A1U6IIT4"/>
<feature type="domain" description="GST C-terminal" evidence="2">
    <location>
        <begin position="85"/>
        <end position="251"/>
    </location>
</feature>